<dbReference type="EMBL" id="JBBKZT010000010">
    <property type="protein sequence ID" value="MEJ8849365.1"/>
    <property type="molecule type" value="Genomic_DNA"/>
</dbReference>
<evidence type="ECO:0000313" key="2">
    <source>
        <dbReference type="Proteomes" id="UP001385892"/>
    </source>
</evidence>
<protein>
    <submittedName>
        <fullName evidence="1">Uncharacterized protein</fullName>
    </submittedName>
</protein>
<organism evidence="1 2">
    <name type="scientific">Variovorax rhizosphaerae</name>
    <dbReference type="NCBI Taxonomy" id="1836200"/>
    <lineage>
        <taxon>Bacteria</taxon>
        <taxon>Pseudomonadati</taxon>
        <taxon>Pseudomonadota</taxon>
        <taxon>Betaproteobacteria</taxon>
        <taxon>Burkholderiales</taxon>
        <taxon>Comamonadaceae</taxon>
        <taxon>Variovorax</taxon>
    </lineage>
</organism>
<proteinExistence type="predicted"/>
<accession>A0ABU8WR99</accession>
<gene>
    <name evidence="1" type="ORF">WKW82_22115</name>
</gene>
<dbReference type="Proteomes" id="UP001385892">
    <property type="component" value="Unassembled WGS sequence"/>
</dbReference>
<sequence length="344" mass="36698">MTSLATFNNLGALAFLQRYPVTRLGSQANPTPAPLGAPLPRAYEKGNAATGRATVDSSLRLLHFDVAADATANAGVVSANCLAPCKISIGSSHGGGNPVYYLPYNNDEHHRITLTNKQALANDDFFLTALVDGCSIYVEGTAANPSVTHLNAVGTNAGAAGALTPDQKRRLDWLMKYAEMDRRFANDGTKPKRILAAAGLTPSRKLEAQDYMITPGSADEANFELSLPALQVAGKAPAQVGVLSVDAMRLMSTQGTVFGYRGGGGNWHFHVQRRALVEYFHQTMVPLPLPGATIGDKIRYFGRGGPPPRFGPAQAQINLQSLGRQWVIRDTPEFWPGVATGRAA</sequence>
<name>A0ABU8WR99_9BURK</name>
<dbReference type="RefSeq" id="WP_340344494.1">
    <property type="nucleotide sequence ID" value="NZ_JBBKZT010000010.1"/>
</dbReference>
<reference evidence="1 2" key="1">
    <citation type="submission" date="2024-03" db="EMBL/GenBank/DDBJ databases">
        <title>Novel species of the genus Variovorax.</title>
        <authorList>
            <person name="Liu Q."/>
            <person name="Xin Y.-H."/>
        </authorList>
    </citation>
    <scope>NUCLEOTIDE SEQUENCE [LARGE SCALE GENOMIC DNA]</scope>
    <source>
        <strain evidence="1 2">KACC 18900</strain>
    </source>
</reference>
<evidence type="ECO:0000313" key="1">
    <source>
        <dbReference type="EMBL" id="MEJ8849365.1"/>
    </source>
</evidence>
<comment type="caution">
    <text evidence="1">The sequence shown here is derived from an EMBL/GenBank/DDBJ whole genome shotgun (WGS) entry which is preliminary data.</text>
</comment>
<keyword evidence="2" id="KW-1185">Reference proteome</keyword>